<dbReference type="InterPro" id="IPR016940">
    <property type="entry name" value="ComGC"/>
</dbReference>
<evidence type="ECO:0000256" key="6">
    <source>
        <dbReference type="ARBA" id="ARBA00022989"/>
    </source>
</evidence>
<dbReference type="SUPFAM" id="SSF54523">
    <property type="entry name" value="Pili subunits"/>
    <property type="match status" value="1"/>
</dbReference>
<dbReference type="GO" id="GO:0005886">
    <property type="term" value="C:plasma membrane"/>
    <property type="evidence" value="ECO:0007669"/>
    <property type="project" value="UniProtKB-SubCell"/>
</dbReference>
<dbReference type="GO" id="GO:0015627">
    <property type="term" value="C:type II protein secretion system complex"/>
    <property type="evidence" value="ECO:0007669"/>
    <property type="project" value="InterPro"/>
</dbReference>
<keyword evidence="8 10" id="KW-0178">Competence</keyword>
<dbReference type="NCBIfam" id="NF040999">
    <property type="entry name" value="pilin_ComGC"/>
    <property type="match status" value="1"/>
</dbReference>
<dbReference type="PROSITE" id="PS00409">
    <property type="entry name" value="PROKAR_NTER_METHYL"/>
    <property type="match status" value="1"/>
</dbReference>
<keyword evidence="7 10" id="KW-0472">Membrane</keyword>
<dbReference type="Proteomes" id="UP000031938">
    <property type="component" value="Unassembled WGS sequence"/>
</dbReference>
<dbReference type="InterPro" id="IPR012902">
    <property type="entry name" value="N_methyl_site"/>
</dbReference>
<feature type="modified residue" description="N-methylphenylalanine" evidence="11">
    <location>
        <position position="15"/>
    </location>
</feature>
<dbReference type="Pfam" id="PF07963">
    <property type="entry name" value="N_methyl"/>
    <property type="match status" value="1"/>
</dbReference>
<dbReference type="InterPro" id="IPR045584">
    <property type="entry name" value="Pilin-like"/>
</dbReference>
<evidence type="ECO:0000313" key="13">
    <source>
        <dbReference type="Proteomes" id="UP000031938"/>
    </source>
</evidence>
<proteinExistence type="inferred from homology"/>
<dbReference type="PRINTS" id="PR00813">
    <property type="entry name" value="BCTERIALGSPG"/>
</dbReference>
<dbReference type="Gene3D" id="3.30.700.10">
    <property type="entry name" value="Glycoprotein, Type 4 Pilin"/>
    <property type="match status" value="1"/>
</dbReference>
<dbReference type="PATRIC" id="fig|889306.3.peg.3368"/>
<evidence type="ECO:0000256" key="4">
    <source>
        <dbReference type="ARBA" id="ARBA00022481"/>
    </source>
</evidence>
<evidence type="ECO:0000313" key="12">
    <source>
        <dbReference type="EMBL" id="KIL44387.1"/>
    </source>
</evidence>
<dbReference type="GO" id="GO:0015628">
    <property type="term" value="P:protein secretion by the type II secretion system"/>
    <property type="evidence" value="ECO:0007669"/>
    <property type="project" value="InterPro"/>
</dbReference>
<evidence type="ECO:0000256" key="8">
    <source>
        <dbReference type="ARBA" id="ARBA00023287"/>
    </source>
</evidence>
<dbReference type="GO" id="GO:0009986">
    <property type="term" value="C:cell surface"/>
    <property type="evidence" value="ECO:0007669"/>
    <property type="project" value="UniProtKB-SubCell"/>
</dbReference>
<comment type="subunit">
    <text evidence="10">Homodimer.</text>
</comment>
<sequence>MIRKMINLVKSNRGFTLIEMVIVLLVISVLLIVSLPNISQQSSEINAKGCLAFQQMVQGQVESYRMANNAVPASVETLQTQGYLRQNEITCPDGRELVINTDGHVTIKETP</sequence>
<keyword evidence="4 11" id="KW-0488">Methylation</keyword>
<evidence type="ECO:0000256" key="11">
    <source>
        <dbReference type="PIRSR" id="PIRSR029928-50"/>
    </source>
</evidence>
<dbReference type="AlphaFoldDB" id="A0A0C2V5W9"/>
<comment type="subcellular location">
    <subcellularLocation>
        <location evidence="1">Cell membrane</location>
        <topology evidence="1">Single-pass membrane protein</topology>
    </subcellularLocation>
    <subcellularLocation>
        <location evidence="2">Cell surface</location>
    </subcellularLocation>
</comment>
<comment type="caution">
    <text evidence="12">The sequence shown here is derived from an EMBL/GenBank/DDBJ whole genome shotgun (WGS) entry which is preliminary data.</text>
</comment>
<feature type="propeptide" id="PRO_5035502745" evidence="11">
    <location>
        <begin position="1"/>
        <end position="14"/>
    </location>
</feature>
<name>A0A0C2V5W9_9BACL</name>
<dbReference type="GO" id="GO:0030420">
    <property type="term" value="P:establishment of competence for transformation"/>
    <property type="evidence" value="ECO:0007669"/>
    <property type="project" value="UniProtKB-UniRule"/>
</dbReference>
<protein>
    <recommendedName>
        <fullName evidence="10">ComG operon protein 3</fullName>
    </recommendedName>
</protein>
<evidence type="ECO:0000256" key="3">
    <source>
        <dbReference type="ARBA" id="ARBA00022475"/>
    </source>
</evidence>
<evidence type="ECO:0000256" key="10">
    <source>
        <dbReference type="PIRNR" id="PIRNR029928"/>
    </source>
</evidence>
<reference evidence="12 13" key="1">
    <citation type="submission" date="2015-01" db="EMBL/GenBank/DDBJ databases">
        <title>Genome sequencing of Jeotgalibacillus soli.</title>
        <authorList>
            <person name="Goh K.M."/>
            <person name="Chan K.-G."/>
            <person name="Yaakop A.S."/>
            <person name="Ee R."/>
            <person name="Gan H.M."/>
            <person name="Chan C.S."/>
        </authorList>
    </citation>
    <scope>NUCLEOTIDE SEQUENCE [LARGE SCALE GENOMIC DNA]</scope>
    <source>
        <strain evidence="12 13">P9</strain>
    </source>
</reference>
<keyword evidence="5 10" id="KW-0812">Transmembrane</keyword>
<comment type="similarity">
    <text evidence="9 10">Belongs to the ComGC family.</text>
</comment>
<dbReference type="NCBIfam" id="TIGR02532">
    <property type="entry name" value="IV_pilin_GFxxxE"/>
    <property type="match status" value="1"/>
</dbReference>
<dbReference type="InterPro" id="IPR000983">
    <property type="entry name" value="Bac_GSPG_pilin"/>
</dbReference>
<dbReference type="RefSeq" id="WP_041090259.1">
    <property type="nucleotide sequence ID" value="NZ_JXRP01000019.1"/>
</dbReference>
<comment type="function">
    <text evidence="10">Required for transformation and DNA binding.</text>
</comment>
<evidence type="ECO:0000256" key="2">
    <source>
        <dbReference type="ARBA" id="ARBA00004241"/>
    </source>
</evidence>
<dbReference type="STRING" id="889306.KP78_33510"/>
<gene>
    <name evidence="12" type="ORF">KP78_33510</name>
</gene>
<dbReference type="EMBL" id="JXRP01000019">
    <property type="protein sequence ID" value="KIL44387.1"/>
    <property type="molecule type" value="Genomic_DNA"/>
</dbReference>
<keyword evidence="13" id="KW-1185">Reference proteome</keyword>
<evidence type="ECO:0000256" key="5">
    <source>
        <dbReference type="ARBA" id="ARBA00022692"/>
    </source>
</evidence>
<keyword evidence="10" id="KW-0813">Transport</keyword>
<evidence type="ECO:0000256" key="7">
    <source>
        <dbReference type="ARBA" id="ARBA00023136"/>
    </source>
</evidence>
<feature type="chain" id="PRO_5035502746" description="ComG operon protein 3" evidence="11">
    <location>
        <begin position="15"/>
        <end position="111"/>
    </location>
</feature>
<dbReference type="OrthoDB" id="1798043at2"/>
<organism evidence="12 13">
    <name type="scientific">Jeotgalibacillus soli</name>
    <dbReference type="NCBI Taxonomy" id="889306"/>
    <lineage>
        <taxon>Bacteria</taxon>
        <taxon>Bacillati</taxon>
        <taxon>Bacillota</taxon>
        <taxon>Bacilli</taxon>
        <taxon>Bacillales</taxon>
        <taxon>Caryophanaceae</taxon>
        <taxon>Jeotgalibacillus</taxon>
    </lineage>
</organism>
<dbReference type="PIRSF" id="PIRSF029928">
    <property type="entry name" value="Late_competence_ComGC"/>
    <property type="match status" value="1"/>
</dbReference>
<feature type="transmembrane region" description="Helical" evidence="10">
    <location>
        <begin position="12"/>
        <end position="35"/>
    </location>
</feature>
<accession>A0A0C2V5W9</accession>
<evidence type="ECO:0000256" key="1">
    <source>
        <dbReference type="ARBA" id="ARBA00004162"/>
    </source>
</evidence>
<evidence type="ECO:0000256" key="9">
    <source>
        <dbReference type="ARBA" id="ARBA00043982"/>
    </source>
</evidence>
<keyword evidence="3 10" id="KW-1003">Cell membrane</keyword>
<keyword evidence="6 10" id="KW-1133">Transmembrane helix</keyword>